<feature type="transmembrane region" description="Helical" evidence="9">
    <location>
        <begin position="15"/>
        <end position="38"/>
    </location>
</feature>
<evidence type="ECO:0000256" key="1">
    <source>
        <dbReference type="ARBA" id="ARBA00004651"/>
    </source>
</evidence>
<dbReference type="InterPro" id="IPR051310">
    <property type="entry name" value="MCP_chemotaxis"/>
</dbReference>
<dbReference type="RefSeq" id="WP_153549143.1">
    <property type="nucleotide sequence ID" value="NZ_WIXK01000012.1"/>
</dbReference>
<proteinExistence type="inferred from homology"/>
<dbReference type="Gene3D" id="6.10.340.10">
    <property type="match status" value="1"/>
</dbReference>
<feature type="domain" description="Methyl-accepting transducer" evidence="10">
    <location>
        <begin position="487"/>
        <end position="716"/>
    </location>
</feature>
<evidence type="ECO:0000256" key="5">
    <source>
        <dbReference type="ARBA" id="ARBA00022989"/>
    </source>
</evidence>
<evidence type="ECO:0000256" key="6">
    <source>
        <dbReference type="ARBA" id="ARBA00023136"/>
    </source>
</evidence>
<dbReference type="EMBL" id="WIXK01000012">
    <property type="protein sequence ID" value="MQY44248.1"/>
    <property type="molecule type" value="Genomic_DNA"/>
</dbReference>
<keyword evidence="6 9" id="KW-0472">Membrane</keyword>
<dbReference type="GO" id="GO:0004888">
    <property type="term" value="F:transmembrane signaling receptor activity"/>
    <property type="evidence" value="ECO:0007669"/>
    <property type="project" value="InterPro"/>
</dbReference>
<dbReference type="Pfam" id="PF00672">
    <property type="entry name" value="HAMP"/>
    <property type="match status" value="1"/>
</dbReference>
<dbReference type="PROSITE" id="PS50885">
    <property type="entry name" value="HAMP"/>
    <property type="match status" value="2"/>
</dbReference>
<evidence type="ECO:0000313" key="13">
    <source>
        <dbReference type="Proteomes" id="UP000436694"/>
    </source>
</evidence>
<comment type="caution">
    <text evidence="12">The sequence shown here is derived from an EMBL/GenBank/DDBJ whole genome shotgun (WGS) entry which is preliminary data.</text>
</comment>
<dbReference type="Proteomes" id="UP000436694">
    <property type="component" value="Unassembled WGS sequence"/>
</dbReference>
<dbReference type="FunFam" id="1.10.287.950:FF:000001">
    <property type="entry name" value="Methyl-accepting chemotaxis sensory transducer"/>
    <property type="match status" value="1"/>
</dbReference>
<reference evidence="12 13" key="1">
    <citation type="submission" date="2019-10" db="EMBL/GenBank/DDBJ databases">
        <title>Epibacterium sp. nov., isolated from seawater.</title>
        <authorList>
            <person name="Zhang X."/>
            <person name="Li N."/>
        </authorList>
    </citation>
    <scope>NUCLEOTIDE SEQUENCE [LARGE SCALE GENOMIC DNA]</scope>
    <source>
        <strain evidence="12 13">SM1969</strain>
    </source>
</reference>
<dbReference type="SUPFAM" id="SSF158472">
    <property type="entry name" value="HAMP domain-like"/>
    <property type="match status" value="1"/>
</dbReference>
<dbReference type="PRINTS" id="PR00260">
    <property type="entry name" value="CHEMTRNSDUCR"/>
</dbReference>
<organism evidence="12 13">
    <name type="scientific">Tritonibacter aquimaris</name>
    <dbReference type="NCBI Taxonomy" id="2663379"/>
    <lineage>
        <taxon>Bacteria</taxon>
        <taxon>Pseudomonadati</taxon>
        <taxon>Pseudomonadota</taxon>
        <taxon>Alphaproteobacteria</taxon>
        <taxon>Rhodobacterales</taxon>
        <taxon>Paracoccaceae</taxon>
        <taxon>Tritonibacter</taxon>
    </lineage>
</organism>
<keyword evidence="13" id="KW-1185">Reference proteome</keyword>
<sequence>MLSQGSLKLSKKLPLFIAVFCGATSLVLAYIAIVNFHGFAMSSLNSKMETLAADRKTSIQHLMLSVKGDLRTLAAQHSTGAALQDFDASWRELGSSAATTLTRAYVTNNNNAAGEKHLLQRAPGAERYHREHARYHHGLRTVIETKGYYDAFLVNPAGDIVYSVFKETDYATNLNTGKYKDTGLARAFKAANSAKTGEVVLSDMEPFSSSNSSAAAFVATPVFTADGARVGVAAFQIPVSMLTKITNNAEGLAKTVELYIVGDDQKTRTSSRFEGRFQVLDELPQLAAVTAGLAGKELFSSNVDGASNTRVMSYSKPLDIPNANWALVVEQDASEVMQPVLRKAKIMAALSLLCCAVMSFLGWLFARSITKPINHICEVMQAVSSGKLDTTVAEAERGDEIGMIGKTLVSMQGDLRKAQKAENERAGQQQEQQRVVESLSAGLLRLSNGDFSQQIDTPFTGEHEKLRSDFNKTVETLNETVARVVDTTASIRGGASEINQSSDDLSHRTESQAATLEETAAALEELTSSVRAAAEGADNVERITAQAKQEAETSEEVVQNAVAAMTEIENSSKQISQIISVIDDISFQTNLLALNAGVEAARAGEAGRGFAVVASEVRALAQRSSDAAMEIKTLIGNSSVQVDRGVDLVGNAGDALRNILERVSHVSQLVSEIAKGAKEQSIGLGEINTGVVQLDRVTQQNAAMVEEVSAACQLLNNDAVKLGTIVSEFKLATSDNSMQYMAHDPNSFDAVA</sequence>
<name>A0A844AXE3_9RHOB</name>
<feature type="domain" description="HAMP" evidence="11">
    <location>
        <begin position="430"/>
        <end position="482"/>
    </location>
</feature>
<comment type="similarity">
    <text evidence="7">Belongs to the methyl-accepting chemotaxis (MCP) protein family.</text>
</comment>
<dbReference type="InterPro" id="IPR004089">
    <property type="entry name" value="MCPsignal_dom"/>
</dbReference>
<dbReference type="GO" id="GO:0005886">
    <property type="term" value="C:plasma membrane"/>
    <property type="evidence" value="ECO:0007669"/>
    <property type="project" value="UniProtKB-SubCell"/>
</dbReference>
<evidence type="ECO:0000259" key="11">
    <source>
        <dbReference type="PROSITE" id="PS50885"/>
    </source>
</evidence>
<comment type="subcellular location">
    <subcellularLocation>
        <location evidence="1">Cell membrane</location>
        <topology evidence="1">Multi-pass membrane protein</topology>
    </subcellularLocation>
</comment>
<dbReference type="PROSITE" id="PS50111">
    <property type="entry name" value="CHEMOTAXIS_TRANSDUC_2"/>
    <property type="match status" value="1"/>
</dbReference>
<dbReference type="GO" id="GO:0006935">
    <property type="term" value="P:chemotaxis"/>
    <property type="evidence" value="ECO:0007669"/>
    <property type="project" value="UniProtKB-KW"/>
</dbReference>
<dbReference type="Gene3D" id="1.10.287.950">
    <property type="entry name" value="Methyl-accepting chemotaxis protein"/>
    <property type="match status" value="1"/>
</dbReference>
<dbReference type="SMART" id="SM00283">
    <property type="entry name" value="MA"/>
    <property type="match status" value="1"/>
</dbReference>
<keyword evidence="8" id="KW-0807">Transducer</keyword>
<dbReference type="PANTHER" id="PTHR43531">
    <property type="entry name" value="PROTEIN ICFG"/>
    <property type="match status" value="1"/>
</dbReference>
<keyword evidence="5 9" id="KW-1133">Transmembrane helix</keyword>
<dbReference type="Pfam" id="PF00015">
    <property type="entry name" value="MCPsignal"/>
    <property type="match status" value="1"/>
</dbReference>
<gene>
    <name evidence="12" type="ORF">GG681_16495</name>
</gene>
<dbReference type="InterPro" id="IPR004090">
    <property type="entry name" value="Chemotax_Me-accpt_rcpt"/>
</dbReference>
<keyword evidence="2" id="KW-1003">Cell membrane</keyword>
<dbReference type="InterPro" id="IPR033479">
    <property type="entry name" value="dCache_1"/>
</dbReference>
<evidence type="ECO:0000259" key="10">
    <source>
        <dbReference type="PROSITE" id="PS50111"/>
    </source>
</evidence>
<dbReference type="AlphaFoldDB" id="A0A844AXE3"/>
<evidence type="ECO:0000256" key="8">
    <source>
        <dbReference type="PROSITE-ProRule" id="PRU00284"/>
    </source>
</evidence>
<evidence type="ECO:0000256" key="9">
    <source>
        <dbReference type="SAM" id="Phobius"/>
    </source>
</evidence>
<evidence type="ECO:0000313" key="12">
    <source>
        <dbReference type="EMBL" id="MQY44248.1"/>
    </source>
</evidence>
<feature type="domain" description="HAMP" evidence="11">
    <location>
        <begin position="367"/>
        <end position="420"/>
    </location>
</feature>
<dbReference type="Pfam" id="PF02743">
    <property type="entry name" value="dCache_1"/>
    <property type="match status" value="1"/>
</dbReference>
<evidence type="ECO:0000256" key="2">
    <source>
        <dbReference type="ARBA" id="ARBA00022475"/>
    </source>
</evidence>
<dbReference type="SUPFAM" id="SSF58104">
    <property type="entry name" value="Methyl-accepting chemotaxis protein (MCP) signaling domain"/>
    <property type="match status" value="1"/>
</dbReference>
<dbReference type="PANTHER" id="PTHR43531:SF11">
    <property type="entry name" value="METHYL-ACCEPTING CHEMOTAXIS PROTEIN 3"/>
    <property type="match status" value="1"/>
</dbReference>
<dbReference type="CDD" id="cd11386">
    <property type="entry name" value="MCP_signal"/>
    <property type="match status" value="1"/>
</dbReference>
<dbReference type="SMART" id="SM00304">
    <property type="entry name" value="HAMP"/>
    <property type="match status" value="2"/>
</dbReference>
<dbReference type="InterPro" id="IPR003660">
    <property type="entry name" value="HAMP_dom"/>
</dbReference>
<dbReference type="CDD" id="cd06225">
    <property type="entry name" value="HAMP"/>
    <property type="match status" value="1"/>
</dbReference>
<evidence type="ECO:0000256" key="3">
    <source>
        <dbReference type="ARBA" id="ARBA00022500"/>
    </source>
</evidence>
<dbReference type="GO" id="GO:0007165">
    <property type="term" value="P:signal transduction"/>
    <property type="evidence" value="ECO:0007669"/>
    <property type="project" value="UniProtKB-KW"/>
</dbReference>
<accession>A0A844AXE3</accession>
<evidence type="ECO:0000256" key="7">
    <source>
        <dbReference type="ARBA" id="ARBA00029447"/>
    </source>
</evidence>
<evidence type="ECO:0000256" key="4">
    <source>
        <dbReference type="ARBA" id="ARBA00022692"/>
    </source>
</evidence>
<protein>
    <submittedName>
        <fullName evidence="12">HAMP domain-containing protein</fullName>
    </submittedName>
</protein>
<keyword evidence="3" id="KW-0145">Chemotaxis</keyword>
<feature type="transmembrane region" description="Helical" evidence="9">
    <location>
        <begin position="346"/>
        <end position="366"/>
    </location>
</feature>
<keyword evidence="4 9" id="KW-0812">Transmembrane</keyword>